<protein>
    <recommendedName>
        <fullName evidence="1">HTH cro/C1-type domain-containing protein</fullName>
    </recommendedName>
</protein>
<feature type="domain" description="HTH cro/C1-type" evidence="1">
    <location>
        <begin position="25"/>
        <end position="77"/>
    </location>
</feature>
<proteinExistence type="predicted"/>
<dbReference type="CDD" id="cd00093">
    <property type="entry name" value="HTH_XRE"/>
    <property type="match status" value="1"/>
</dbReference>
<dbReference type="Gene3D" id="1.10.260.40">
    <property type="entry name" value="lambda repressor-like DNA-binding domains"/>
    <property type="match status" value="1"/>
</dbReference>
<dbReference type="InterPro" id="IPR010982">
    <property type="entry name" value="Lambda_DNA-bd_dom_sf"/>
</dbReference>
<dbReference type="AlphaFoldDB" id="A0A0F9C1S7"/>
<dbReference type="InterPro" id="IPR001387">
    <property type="entry name" value="Cro/C1-type_HTH"/>
</dbReference>
<accession>A0A0F9C1S7</accession>
<comment type="caution">
    <text evidence="2">The sequence shown here is derived from an EMBL/GenBank/DDBJ whole genome shotgun (WGS) entry which is preliminary data.</text>
</comment>
<name>A0A0F9C1S7_9ZZZZ</name>
<dbReference type="SMART" id="SM00530">
    <property type="entry name" value="HTH_XRE"/>
    <property type="match status" value="1"/>
</dbReference>
<dbReference type="SUPFAM" id="SSF47413">
    <property type="entry name" value="lambda repressor-like DNA-binding domains"/>
    <property type="match status" value="1"/>
</dbReference>
<sequence length="101" mass="11006">MNLGLVMEVTIKSAKQLGKLASIVRKSQKLDQKTAGDFSGISINTVSDFENGTGSLSIGRVFDLMEALGLEVKIDVVIPQHDEHAKNKLITQIQNMVADHE</sequence>
<evidence type="ECO:0000313" key="2">
    <source>
        <dbReference type="EMBL" id="KKL28160.1"/>
    </source>
</evidence>
<dbReference type="GO" id="GO:0003677">
    <property type="term" value="F:DNA binding"/>
    <property type="evidence" value="ECO:0007669"/>
    <property type="project" value="InterPro"/>
</dbReference>
<dbReference type="EMBL" id="LAZR01035195">
    <property type="protein sequence ID" value="KKL28160.1"/>
    <property type="molecule type" value="Genomic_DNA"/>
</dbReference>
<reference evidence="2" key="1">
    <citation type="journal article" date="2015" name="Nature">
        <title>Complex archaea that bridge the gap between prokaryotes and eukaryotes.</title>
        <authorList>
            <person name="Spang A."/>
            <person name="Saw J.H."/>
            <person name="Jorgensen S.L."/>
            <person name="Zaremba-Niedzwiedzka K."/>
            <person name="Martijn J."/>
            <person name="Lind A.E."/>
            <person name="van Eijk R."/>
            <person name="Schleper C."/>
            <person name="Guy L."/>
            <person name="Ettema T.J."/>
        </authorList>
    </citation>
    <scope>NUCLEOTIDE SEQUENCE</scope>
</reference>
<dbReference type="Pfam" id="PF01381">
    <property type="entry name" value="HTH_3"/>
    <property type="match status" value="1"/>
</dbReference>
<dbReference type="PROSITE" id="PS50943">
    <property type="entry name" value="HTH_CROC1"/>
    <property type="match status" value="1"/>
</dbReference>
<organism evidence="2">
    <name type="scientific">marine sediment metagenome</name>
    <dbReference type="NCBI Taxonomy" id="412755"/>
    <lineage>
        <taxon>unclassified sequences</taxon>
        <taxon>metagenomes</taxon>
        <taxon>ecological metagenomes</taxon>
    </lineage>
</organism>
<evidence type="ECO:0000259" key="1">
    <source>
        <dbReference type="PROSITE" id="PS50943"/>
    </source>
</evidence>
<gene>
    <name evidence="2" type="ORF">LCGC14_2377930</name>
</gene>